<sequence length="27" mass="3278">MIQKETSTKHLHQTLVRIQVILYQKIK</sequence>
<proteinExistence type="predicted"/>
<evidence type="ECO:0000313" key="1">
    <source>
        <dbReference type="EMBL" id="JAH22604.1"/>
    </source>
</evidence>
<name>A0A0E9R0G0_ANGAN</name>
<protein>
    <submittedName>
        <fullName evidence="1">Uncharacterized protein</fullName>
    </submittedName>
</protein>
<reference evidence="1" key="2">
    <citation type="journal article" date="2015" name="Fish Shellfish Immunol.">
        <title>Early steps in the European eel (Anguilla anguilla)-Vibrio vulnificus interaction in the gills: Role of the RtxA13 toxin.</title>
        <authorList>
            <person name="Callol A."/>
            <person name="Pajuelo D."/>
            <person name="Ebbesson L."/>
            <person name="Teles M."/>
            <person name="MacKenzie S."/>
            <person name="Amaro C."/>
        </authorList>
    </citation>
    <scope>NUCLEOTIDE SEQUENCE</scope>
</reference>
<accession>A0A0E9R0G0</accession>
<reference evidence="1" key="1">
    <citation type="submission" date="2014-11" db="EMBL/GenBank/DDBJ databases">
        <authorList>
            <person name="Amaro Gonzalez C."/>
        </authorList>
    </citation>
    <scope>NUCLEOTIDE SEQUENCE</scope>
</reference>
<dbReference type="AlphaFoldDB" id="A0A0E9R0G0"/>
<dbReference type="EMBL" id="GBXM01085973">
    <property type="protein sequence ID" value="JAH22604.1"/>
    <property type="molecule type" value="Transcribed_RNA"/>
</dbReference>
<organism evidence="1">
    <name type="scientific">Anguilla anguilla</name>
    <name type="common">European freshwater eel</name>
    <name type="synonym">Muraena anguilla</name>
    <dbReference type="NCBI Taxonomy" id="7936"/>
    <lineage>
        <taxon>Eukaryota</taxon>
        <taxon>Metazoa</taxon>
        <taxon>Chordata</taxon>
        <taxon>Craniata</taxon>
        <taxon>Vertebrata</taxon>
        <taxon>Euteleostomi</taxon>
        <taxon>Actinopterygii</taxon>
        <taxon>Neopterygii</taxon>
        <taxon>Teleostei</taxon>
        <taxon>Anguilliformes</taxon>
        <taxon>Anguillidae</taxon>
        <taxon>Anguilla</taxon>
    </lineage>
</organism>